<dbReference type="SMART" id="SM00471">
    <property type="entry name" value="HDc"/>
    <property type="match status" value="1"/>
</dbReference>
<reference evidence="2 3" key="1">
    <citation type="submission" date="2019-03" db="EMBL/GenBank/DDBJ databases">
        <title>Genomic Encyclopedia of Type Strains, Phase IV (KMG-IV): sequencing the most valuable type-strain genomes for metagenomic binning, comparative biology and taxonomic classification.</title>
        <authorList>
            <person name="Goeker M."/>
        </authorList>
    </citation>
    <scope>NUCLEOTIDE SEQUENCE [LARGE SCALE GENOMIC DNA]</scope>
    <source>
        <strain evidence="2 3">DSM 25964</strain>
    </source>
</reference>
<dbReference type="InterPro" id="IPR006675">
    <property type="entry name" value="HDIG_dom"/>
</dbReference>
<evidence type="ECO:0000313" key="3">
    <source>
        <dbReference type="Proteomes" id="UP000295066"/>
    </source>
</evidence>
<protein>
    <submittedName>
        <fullName evidence="2">Putative nucleotidyltransferase with HDIG domain</fullName>
    </submittedName>
</protein>
<dbReference type="OrthoDB" id="5162at2"/>
<comment type="caution">
    <text evidence="2">The sequence shown here is derived from an EMBL/GenBank/DDBJ whole genome shotgun (WGS) entry which is preliminary data.</text>
</comment>
<dbReference type="RefSeq" id="WP_133956431.1">
    <property type="nucleotide sequence ID" value="NZ_SORI01000003.1"/>
</dbReference>
<evidence type="ECO:0000259" key="1">
    <source>
        <dbReference type="PROSITE" id="PS51832"/>
    </source>
</evidence>
<dbReference type="Gene3D" id="1.10.3210.10">
    <property type="entry name" value="Hypothetical protein af1432"/>
    <property type="match status" value="1"/>
</dbReference>
<dbReference type="NCBIfam" id="TIGR00277">
    <property type="entry name" value="HDIG"/>
    <property type="match status" value="1"/>
</dbReference>
<dbReference type="Gene3D" id="3.30.450.20">
    <property type="entry name" value="PAS domain"/>
    <property type="match status" value="1"/>
</dbReference>
<dbReference type="AlphaFoldDB" id="A0A4R8MG19"/>
<keyword evidence="3" id="KW-1185">Reference proteome</keyword>
<organism evidence="2 3">
    <name type="scientific">Aminivibrio pyruvatiphilus</name>
    <dbReference type="NCBI Taxonomy" id="1005740"/>
    <lineage>
        <taxon>Bacteria</taxon>
        <taxon>Thermotogati</taxon>
        <taxon>Synergistota</taxon>
        <taxon>Synergistia</taxon>
        <taxon>Synergistales</taxon>
        <taxon>Aminobacteriaceae</taxon>
        <taxon>Aminivibrio</taxon>
    </lineage>
</organism>
<keyword evidence="2" id="KW-0808">Transferase</keyword>
<dbReference type="CDD" id="cd00077">
    <property type="entry name" value="HDc"/>
    <property type="match status" value="1"/>
</dbReference>
<proteinExistence type="predicted"/>
<dbReference type="InterPro" id="IPR003607">
    <property type="entry name" value="HD/PDEase_dom"/>
</dbReference>
<dbReference type="Pfam" id="PF13487">
    <property type="entry name" value="HD_5"/>
    <property type="match status" value="1"/>
</dbReference>
<dbReference type="PANTHER" id="PTHR43155">
    <property type="entry name" value="CYCLIC DI-GMP PHOSPHODIESTERASE PA4108-RELATED"/>
    <property type="match status" value="1"/>
</dbReference>
<dbReference type="PROSITE" id="PS51832">
    <property type="entry name" value="HD_GYP"/>
    <property type="match status" value="1"/>
</dbReference>
<feature type="domain" description="HD-GYP" evidence="1">
    <location>
        <begin position="166"/>
        <end position="361"/>
    </location>
</feature>
<dbReference type="PANTHER" id="PTHR43155:SF2">
    <property type="entry name" value="CYCLIC DI-GMP PHOSPHODIESTERASE PA4108"/>
    <property type="match status" value="1"/>
</dbReference>
<accession>A0A4R8MG19</accession>
<dbReference type="InterPro" id="IPR037522">
    <property type="entry name" value="HD_GYP_dom"/>
</dbReference>
<sequence length="363" mass="40478">MPTDRRTSEQDDQLLALMGLGAQSGKKSHYPELKRRLAELERVQALLDRAQDAIFVVSLPDETVEYRNESALGLRGGFGRREQRPLEDFLKGPDGRGLTIRSCFPDPGEGEDRMILPLLTEKGVRRFEASFMAAETEGRLSGVLILRDQEDRIRTEARLAESLRQVEQARMRTVHLTATLVEIKDSYTGKNQRQAAGLAHAIGTALGMTGDPLENLVTATLLHDVGMMAIPAEILCIPGPLRPVDRRLMQEHASIGCDILKKQGFPPEIHLTVLHHHERMDGSGYPKGLKGEEIPFGARIAGIADVTEAMLSHRPYRPAWPLEKVLEELSGKKGVLYDPEAAETCIKLLEGGYTLDDEWFYKR</sequence>
<dbReference type="EMBL" id="SORI01000003">
    <property type="protein sequence ID" value="TDY62846.1"/>
    <property type="molecule type" value="Genomic_DNA"/>
</dbReference>
<dbReference type="Proteomes" id="UP000295066">
    <property type="component" value="Unassembled WGS sequence"/>
</dbReference>
<dbReference type="GO" id="GO:0016740">
    <property type="term" value="F:transferase activity"/>
    <property type="evidence" value="ECO:0007669"/>
    <property type="project" value="UniProtKB-KW"/>
</dbReference>
<name>A0A4R8MG19_9BACT</name>
<dbReference type="SUPFAM" id="SSF109604">
    <property type="entry name" value="HD-domain/PDEase-like"/>
    <property type="match status" value="1"/>
</dbReference>
<gene>
    <name evidence="2" type="ORF">C8D99_10366</name>
</gene>
<evidence type="ECO:0000313" key="2">
    <source>
        <dbReference type="EMBL" id="TDY62846.1"/>
    </source>
</evidence>